<sequence length="253" mass="28831">MLPRERLEIIKQIVLKEKKVYVSKLSEKFEVTEETIRRDLEKLELEGMVTRSYGGAILNREKTNEDVPFHKRSKTNLESKQNIAGKVISFIKDRSTTIVADSSSTVFEVLKIIKDRSDVTVITNSVEALEVLNQADLNILSTGGSLNKRSLSLQGSIAKTAIQNYNVDIALISCKGIDINKGILDSNEAEAELKRVMIKQANKVILLIDHTKFDRTSFVKLFDYKEIDYLITDEEPTKEWVDLFHSYNIEVVY</sequence>
<accession>A0ABR8PRE6</accession>
<keyword evidence="6" id="KW-1185">Reference proteome</keyword>
<dbReference type="InterPro" id="IPR018356">
    <property type="entry name" value="Tscrpt_reg_HTH_DeoR_CS"/>
</dbReference>
<keyword evidence="3" id="KW-0804">Transcription</keyword>
<feature type="domain" description="HTH deoR-type" evidence="4">
    <location>
        <begin position="3"/>
        <end position="58"/>
    </location>
</feature>
<dbReference type="SMART" id="SM00420">
    <property type="entry name" value="HTH_DEOR"/>
    <property type="match status" value="1"/>
</dbReference>
<dbReference type="EMBL" id="JACSRA010000006">
    <property type="protein sequence ID" value="MBD7910751.1"/>
    <property type="molecule type" value="Genomic_DNA"/>
</dbReference>
<dbReference type="Pfam" id="PF08220">
    <property type="entry name" value="HTH_DeoR"/>
    <property type="match status" value="1"/>
</dbReference>
<dbReference type="Gene3D" id="1.10.10.10">
    <property type="entry name" value="Winged helix-like DNA-binding domain superfamily/Winged helix DNA-binding domain"/>
    <property type="match status" value="1"/>
</dbReference>
<dbReference type="InterPro" id="IPR001034">
    <property type="entry name" value="DeoR_HTH"/>
</dbReference>
<dbReference type="PANTHER" id="PTHR30363:SF44">
    <property type="entry name" value="AGA OPERON TRANSCRIPTIONAL REPRESSOR-RELATED"/>
    <property type="match status" value="1"/>
</dbReference>
<dbReference type="InterPro" id="IPR014036">
    <property type="entry name" value="DeoR-like_C"/>
</dbReference>
<keyword evidence="1" id="KW-0805">Transcription regulation</keyword>
<dbReference type="PRINTS" id="PR00037">
    <property type="entry name" value="HTHLACR"/>
</dbReference>
<dbReference type="PROSITE" id="PS00894">
    <property type="entry name" value="HTH_DEOR_1"/>
    <property type="match status" value="1"/>
</dbReference>
<dbReference type="InterPro" id="IPR036390">
    <property type="entry name" value="WH_DNA-bd_sf"/>
</dbReference>
<evidence type="ECO:0000313" key="5">
    <source>
        <dbReference type="EMBL" id="MBD7910751.1"/>
    </source>
</evidence>
<evidence type="ECO:0000313" key="6">
    <source>
        <dbReference type="Proteomes" id="UP000627781"/>
    </source>
</evidence>
<reference evidence="5 6" key="1">
    <citation type="submission" date="2020-08" db="EMBL/GenBank/DDBJ databases">
        <title>A Genomic Blueprint of the Chicken Gut Microbiome.</title>
        <authorList>
            <person name="Gilroy R."/>
            <person name="Ravi A."/>
            <person name="Getino M."/>
            <person name="Pursley I."/>
            <person name="Horton D.L."/>
            <person name="Alikhan N.-F."/>
            <person name="Baker D."/>
            <person name="Gharbi K."/>
            <person name="Hall N."/>
            <person name="Watson M."/>
            <person name="Adriaenssens E.M."/>
            <person name="Foster-Nyarko E."/>
            <person name="Jarju S."/>
            <person name="Secka A."/>
            <person name="Antonio M."/>
            <person name="Oren A."/>
            <person name="Chaudhuri R."/>
            <person name="La Ragione R.M."/>
            <person name="Hildebrand F."/>
            <person name="Pallen M.J."/>
        </authorList>
    </citation>
    <scope>NUCLEOTIDE SEQUENCE [LARGE SCALE GENOMIC DNA]</scope>
    <source>
        <strain evidence="5 6">Sa3CVN1</strain>
    </source>
</reference>
<evidence type="ECO:0000259" key="4">
    <source>
        <dbReference type="PROSITE" id="PS51000"/>
    </source>
</evidence>
<evidence type="ECO:0000256" key="1">
    <source>
        <dbReference type="ARBA" id="ARBA00023015"/>
    </source>
</evidence>
<dbReference type="SMART" id="SM01134">
    <property type="entry name" value="DeoRC"/>
    <property type="match status" value="1"/>
</dbReference>
<dbReference type="Pfam" id="PF00455">
    <property type="entry name" value="DeoRC"/>
    <property type="match status" value="1"/>
</dbReference>
<dbReference type="PROSITE" id="PS51000">
    <property type="entry name" value="HTH_DEOR_2"/>
    <property type="match status" value="1"/>
</dbReference>
<keyword evidence="2" id="KW-0238">DNA-binding</keyword>
<dbReference type="InterPro" id="IPR037171">
    <property type="entry name" value="NagB/RpiA_transferase-like"/>
</dbReference>
<dbReference type="Proteomes" id="UP000627781">
    <property type="component" value="Unassembled WGS sequence"/>
</dbReference>
<dbReference type="InterPro" id="IPR050313">
    <property type="entry name" value="Carb_Metab_HTH_regulators"/>
</dbReference>
<dbReference type="SUPFAM" id="SSF46785">
    <property type="entry name" value="Winged helix' DNA-binding domain"/>
    <property type="match status" value="1"/>
</dbReference>
<evidence type="ECO:0000256" key="2">
    <source>
        <dbReference type="ARBA" id="ARBA00023125"/>
    </source>
</evidence>
<dbReference type="RefSeq" id="WP_143316766.1">
    <property type="nucleotide sequence ID" value="NZ_JACSRA010000006.1"/>
</dbReference>
<dbReference type="Gene3D" id="3.40.50.1360">
    <property type="match status" value="1"/>
</dbReference>
<proteinExistence type="predicted"/>
<organism evidence="5 6">
    <name type="scientific">Clostridium cibarium</name>
    <dbReference type="NCBI Taxonomy" id="2762247"/>
    <lineage>
        <taxon>Bacteria</taxon>
        <taxon>Bacillati</taxon>
        <taxon>Bacillota</taxon>
        <taxon>Clostridia</taxon>
        <taxon>Eubacteriales</taxon>
        <taxon>Clostridiaceae</taxon>
        <taxon>Clostridium</taxon>
    </lineage>
</organism>
<comment type="caution">
    <text evidence="5">The sequence shown here is derived from an EMBL/GenBank/DDBJ whole genome shotgun (WGS) entry which is preliminary data.</text>
</comment>
<dbReference type="SUPFAM" id="SSF100950">
    <property type="entry name" value="NagB/RpiA/CoA transferase-like"/>
    <property type="match status" value="1"/>
</dbReference>
<gene>
    <name evidence="5" type="ORF">H9661_05195</name>
</gene>
<dbReference type="PANTHER" id="PTHR30363">
    <property type="entry name" value="HTH-TYPE TRANSCRIPTIONAL REGULATOR SRLR-RELATED"/>
    <property type="match status" value="1"/>
</dbReference>
<protein>
    <submittedName>
        <fullName evidence="5">DeoR/GlpR transcriptional regulator</fullName>
    </submittedName>
</protein>
<evidence type="ECO:0000256" key="3">
    <source>
        <dbReference type="ARBA" id="ARBA00023163"/>
    </source>
</evidence>
<dbReference type="InterPro" id="IPR036388">
    <property type="entry name" value="WH-like_DNA-bd_sf"/>
</dbReference>
<name>A0ABR8PRE6_9CLOT</name>